<comment type="caution">
    <text evidence="2">The sequence shown here is derived from an EMBL/GenBank/DDBJ whole genome shotgun (WGS) entry which is preliminary data.</text>
</comment>
<dbReference type="EMBL" id="CCEJ010000007">
    <property type="protein sequence ID" value="CDR34297.1"/>
    <property type="molecule type" value="Genomic_DNA"/>
</dbReference>
<reference evidence="2" key="2">
    <citation type="submission" date="2014-09" db="EMBL/GenBank/DDBJ databases">
        <title>Criblamydia sequanensis harbors a mega-plasmid encoding arsenite resistance.</title>
        <authorList>
            <person name="Bertelli C."/>
            <person name="Goesmann A."/>
            <person name="Greub G."/>
        </authorList>
    </citation>
    <scope>NUCLEOTIDE SEQUENCE [LARGE SCALE GENOMIC DNA]</scope>
    <source>
        <strain evidence="2">CRIB-18</strain>
    </source>
</reference>
<dbReference type="RefSeq" id="WP_041017843.1">
    <property type="nucleotide sequence ID" value="NZ_CCEJ010000007.1"/>
</dbReference>
<name>A0A090CZA3_9BACT</name>
<dbReference type="AlphaFoldDB" id="A0A090CZA3"/>
<dbReference type="STRING" id="1437425.CSEC_1483"/>
<proteinExistence type="predicted"/>
<dbReference type="Proteomes" id="UP000031552">
    <property type="component" value="Unassembled WGS sequence"/>
</dbReference>
<gene>
    <name evidence="2" type="ORF">CSEC_1483</name>
</gene>
<feature type="chain" id="PRO_5001853638" evidence="1">
    <location>
        <begin position="23"/>
        <end position="256"/>
    </location>
</feature>
<evidence type="ECO:0000313" key="3">
    <source>
        <dbReference type="Proteomes" id="UP000031552"/>
    </source>
</evidence>
<accession>A0A090CZA3</accession>
<keyword evidence="3" id="KW-1185">Reference proteome</keyword>
<sequence>MLFLRKKILLLFCLIQFGQATAAGPITHAYLAERFLENFPRENFEAEKSFMIGTLYPDIRYISKVHRKETHIDANTLDDILEEPDPFIAGAKFHTYVDKERNIYVLASNVYPRLMPNAPINFRALLIKLIEDEYLLSKLDWKNYLSLLSKVHQGELSQGVPEATVKRWHTFLTLYFRSSPLSFLSLMSLLKNPVGPYSQKEALLVLPDFKKAMENPAFKDYVYGMVAIFENHIQTKKRQIKPLIAPNPQASDPRCQ</sequence>
<feature type="signal peptide" evidence="1">
    <location>
        <begin position="1"/>
        <end position="22"/>
    </location>
</feature>
<dbReference type="eggNOG" id="ENOG50332XA">
    <property type="taxonomic scope" value="Bacteria"/>
</dbReference>
<keyword evidence="1" id="KW-0732">Signal</keyword>
<evidence type="ECO:0000256" key="1">
    <source>
        <dbReference type="SAM" id="SignalP"/>
    </source>
</evidence>
<organism evidence="2 3">
    <name type="scientific">Candidatus Criblamydia sequanensis CRIB-18</name>
    <dbReference type="NCBI Taxonomy" id="1437425"/>
    <lineage>
        <taxon>Bacteria</taxon>
        <taxon>Pseudomonadati</taxon>
        <taxon>Chlamydiota</taxon>
        <taxon>Chlamydiia</taxon>
        <taxon>Parachlamydiales</taxon>
        <taxon>Candidatus Criblamydiaceae</taxon>
        <taxon>Candidatus Criblamydia</taxon>
    </lineage>
</organism>
<evidence type="ECO:0000313" key="2">
    <source>
        <dbReference type="EMBL" id="CDR34297.1"/>
    </source>
</evidence>
<reference evidence="2" key="1">
    <citation type="submission" date="2013-12" db="EMBL/GenBank/DDBJ databases">
        <authorList>
            <person name="Linke B."/>
        </authorList>
    </citation>
    <scope>NUCLEOTIDE SEQUENCE [LARGE SCALE GENOMIC DNA]</scope>
    <source>
        <strain evidence="2">CRIB-18</strain>
    </source>
</reference>
<protein>
    <submittedName>
        <fullName evidence="2">Secreted protein</fullName>
    </submittedName>
</protein>
<dbReference type="OrthoDB" id="9553722at2"/>